<dbReference type="CDD" id="cd00077">
    <property type="entry name" value="HDc"/>
    <property type="match status" value="1"/>
</dbReference>
<evidence type="ECO:0000259" key="2">
    <source>
        <dbReference type="SMART" id="SM00471"/>
    </source>
</evidence>
<dbReference type="InterPro" id="IPR003607">
    <property type="entry name" value="HD/PDEase_dom"/>
</dbReference>
<dbReference type="PANTHER" id="PTHR35569:SF1">
    <property type="entry name" value="CYANAMIDE HYDRATASE DDI2-RELATED"/>
    <property type="match status" value="1"/>
</dbReference>
<gene>
    <name evidence="3" type="ORF">B0J11DRAFT_523205</name>
</gene>
<dbReference type="PANTHER" id="PTHR35569">
    <property type="entry name" value="CYANAMIDE HYDRATASE DDI2-RELATED"/>
    <property type="match status" value="1"/>
</dbReference>
<reference evidence="3" key="1">
    <citation type="journal article" date="2021" name="Nat. Commun.">
        <title>Genetic determinants of endophytism in the Arabidopsis root mycobiome.</title>
        <authorList>
            <person name="Mesny F."/>
            <person name="Miyauchi S."/>
            <person name="Thiergart T."/>
            <person name="Pickel B."/>
            <person name="Atanasova L."/>
            <person name="Karlsson M."/>
            <person name="Huettel B."/>
            <person name="Barry K.W."/>
            <person name="Haridas S."/>
            <person name="Chen C."/>
            <person name="Bauer D."/>
            <person name="Andreopoulos W."/>
            <person name="Pangilinan J."/>
            <person name="LaButti K."/>
            <person name="Riley R."/>
            <person name="Lipzen A."/>
            <person name="Clum A."/>
            <person name="Drula E."/>
            <person name="Henrissat B."/>
            <person name="Kohler A."/>
            <person name="Grigoriev I.V."/>
            <person name="Martin F.M."/>
            <person name="Hacquard S."/>
        </authorList>
    </citation>
    <scope>NUCLEOTIDE SEQUENCE</scope>
    <source>
        <strain evidence="3">MPI-CAGE-CH-0243</strain>
    </source>
</reference>
<organism evidence="3 4">
    <name type="scientific">Dendryphion nanum</name>
    <dbReference type="NCBI Taxonomy" id="256645"/>
    <lineage>
        <taxon>Eukaryota</taxon>
        <taxon>Fungi</taxon>
        <taxon>Dikarya</taxon>
        <taxon>Ascomycota</taxon>
        <taxon>Pezizomycotina</taxon>
        <taxon>Dothideomycetes</taxon>
        <taxon>Pleosporomycetidae</taxon>
        <taxon>Pleosporales</taxon>
        <taxon>Torulaceae</taxon>
        <taxon>Dendryphion</taxon>
    </lineage>
</organism>
<name>A0A9P9E3Z9_9PLEO</name>
<feature type="region of interest" description="Disordered" evidence="1">
    <location>
        <begin position="1"/>
        <end position="22"/>
    </location>
</feature>
<dbReference type="Pfam" id="PF01966">
    <property type="entry name" value="HD"/>
    <property type="match status" value="1"/>
</dbReference>
<dbReference type="EMBL" id="JAGMWT010000004">
    <property type="protein sequence ID" value="KAH7130463.1"/>
    <property type="molecule type" value="Genomic_DNA"/>
</dbReference>
<dbReference type="InterPro" id="IPR006674">
    <property type="entry name" value="HD_domain"/>
</dbReference>
<sequence length="230" mass="25108">MCPPSSLTSSNMDAPQTPDPSFDPLNMVPATIISRTAFQLASKLLSPAILNHSLRVYLYAKALAQESHSFFVSDPPKHDILFTACIMHDIGTSSTYDGPQRFEVEGADAAVAHLISHGVSESDAHQAWIAIALHTSPGIAERINELTSIVRRAVLIDFGRKVGGSPERLEQLTVDLEGKLPRLRIEKVLGDAVVEQAVRRPEKAPAASWPNNLYKAYLADPEWDGDNKGF</sequence>
<dbReference type="AlphaFoldDB" id="A0A9P9E3Z9"/>
<feature type="compositionally biased region" description="Polar residues" evidence="1">
    <location>
        <begin position="1"/>
        <end position="14"/>
    </location>
</feature>
<dbReference type="SUPFAM" id="SSF109604">
    <property type="entry name" value="HD-domain/PDEase-like"/>
    <property type="match status" value="1"/>
</dbReference>
<comment type="caution">
    <text evidence="3">The sequence shown here is derived from an EMBL/GenBank/DDBJ whole genome shotgun (WGS) entry which is preliminary data.</text>
</comment>
<feature type="domain" description="HD/PDEase" evidence="2">
    <location>
        <begin position="45"/>
        <end position="168"/>
    </location>
</feature>
<evidence type="ECO:0000313" key="4">
    <source>
        <dbReference type="Proteomes" id="UP000700596"/>
    </source>
</evidence>
<dbReference type="Gene3D" id="1.10.3210.10">
    <property type="entry name" value="Hypothetical protein af1432"/>
    <property type="match status" value="1"/>
</dbReference>
<dbReference type="SMART" id="SM00471">
    <property type="entry name" value="HDc"/>
    <property type="match status" value="1"/>
</dbReference>
<proteinExistence type="predicted"/>
<keyword evidence="4" id="KW-1185">Reference proteome</keyword>
<accession>A0A9P9E3Z9</accession>
<dbReference type="OrthoDB" id="2378324at2759"/>
<evidence type="ECO:0000313" key="3">
    <source>
        <dbReference type="EMBL" id="KAH7130463.1"/>
    </source>
</evidence>
<dbReference type="Proteomes" id="UP000700596">
    <property type="component" value="Unassembled WGS sequence"/>
</dbReference>
<evidence type="ECO:0000256" key="1">
    <source>
        <dbReference type="SAM" id="MobiDB-lite"/>
    </source>
</evidence>
<protein>
    <recommendedName>
        <fullName evidence="2">HD/PDEase domain-containing protein</fullName>
    </recommendedName>
</protein>